<evidence type="ECO:0000313" key="1">
    <source>
        <dbReference type="EMBL" id="CAG8579891.1"/>
    </source>
</evidence>
<sequence length="740" mass="86472">MRVHPELPVDQIDKIISAEIPHENTYLNEIVKKYMLYRQQHSPRCLRNGTCIYYYPKPIISETYIDERGYVQYRRRTHDDAWVVPYNPMLIMKLECHINFEITSTVHLFMYLYKYLFKGPDYVKFTVNNADTTNFNNTDHFEPTNLKTTDILPNTNHQSNSQIFRYHITSTDPPVQALPIHLFNTNISQYSRSYNTSSVSLLDRYFFRPPESLFDRLKYTEYYEQYSLYPFKQQDIREGDFLEQEQPGVLRKIVRKKTNNKITRIVLVAPGTGELFYLRCILMHRAVRTWDDIKIFNNIVYLIYQETACEMGLFANENESMFAMKEAVESFSTPAQLRFLNNPNAINIALQQIASILAEHGRRLRDFGLPEPQTWTKEVIAEYQRHSDYVRYSQLAEEFCSKMTPEQIAFHDEIIAYILWKPEDGPIPISKFSKFLDGKAGRAGKSATIDASIKTSYLWTYFDKYTLHQPIRNANDPGFSEFVDSIGNNWQESEVSLEIFETTHDIEKAISFLYPKNSLTDFNALQTRAFLSPRNILVDDFNSRILNNLPGTVHTYFSYDVVKENDEILYDHTIATPDYLAQLTHPGIPNHELHIKNGSICSIMRNISIEKGLVKNARVIVTKLGRRLIEVILPNNNQPNHILETHLLPRINFYFQPEYCSWTVYRKQFPLRLAYSTTFNSCQGLTLDRIVIDLQTHVFAHGQLYTAISRVRNKKHCLILLPEGNTTVKTVNIVYKELVQ</sequence>
<comment type="caution">
    <text evidence="1">The sequence shown here is derived from an EMBL/GenBank/DDBJ whole genome shotgun (WGS) entry which is preliminary data.</text>
</comment>
<gene>
    <name evidence="1" type="ORF">RPERSI_LOCUS5100</name>
</gene>
<protein>
    <submittedName>
        <fullName evidence="1">29697_t:CDS:1</fullName>
    </submittedName>
</protein>
<dbReference type="EMBL" id="CAJVQC010007482">
    <property type="protein sequence ID" value="CAG8579891.1"/>
    <property type="molecule type" value="Genomic_DNA"/>
</dbReference>
<organism evidence="1 2">
    <name type="scientific">Racocetra persica</name>
    <dbReference type="NCBI Taxonomy" id="160502"/>
    <lineage>
        <taxon>Eukaryota</taxon>
        <taxon>Fungi</taxon>
        <taxon>Fungi incertae sedis</taxon>
        <taxon>Mucoromycota</taxon>
        <taxon>Glomeromycotina</taxon>
        <taxon>Glomeromycetes</taxon>
        <taxon>Diversisporales</taxon>
        <taxon>Gigasporaceae</taxon>
        <taxon>Racocetra</taxon>
    </lineage>
</organism>
<accession>A0ACA9MA81</accession>
<keyword evidence="2" id="KW-1185">Reference proteome</keyword>
<name>A0ACA9MA81_9GLOM</name>
<evidence type="ECO:0000313" key="2">
    <source>
        <dbReference type="Proteomes" id="UP000789920"/>
    </source>
</evidence>
<reference evidence="1" key="1">
    <citation type="submission" date="2021-06" db="EMBL/GenBank/DDBJ databases">
        <authorList>
            <person name="Kallberg Y."/>
            <person name="Tangrot J."/>
            <person name="Rosling A."/>
        </authorList>
    </citation>
    <scope>NUCLEOTIDE SEQUENCE</scope>
    <source>
        <strain evidence="1">MA461A</strain>
    </source>
</reference>
<proteinExistence type="predicted"/>
<dbReference type="Proteomes" id="UP000789920">
    <property type="component" value="Unassembled WGS sequence"/>
</dbReference>